<reference evidence="2" key="1">
    <citation type="journal article" date="2020" name="G3 (Bethesda)">
        <title>High-Quality Assemblies for Three Invasive Social Wasps from the &lt;i&gt;Vespula&lt;/i&gt; Genus.</title>
        <authorList>
            <person name="Harrop T.W.R."/>
            <person name="Guhlin J."/>
            <person name="McLaughlin G.M."/>
            <person name="Permina E."/>
            <person name="Stockwell P."/>
            <person name="Gilligan J."/>
            <person name="Le Lec M.F."/>
            <person name="Gruber M.A.M."/>
            <person name="Quinn O."/>
            <person name="Lovegrove M."/>
            <person name="Duncan E.J."/>
            <person name="Remnant E.J."/>
            <person name="Van Eeckhoven J."/>
            <person name="Graham B."/>
            <person name="Knapp R.A."/>
            <person name="Langford K.W."/>
            <person name="Kronenberg Z."/>
            <person name="Press M.O."/>
            <person name="Eacker S.M."/>
            <person name="Wilson-Rankin E.E."/>
            <person name="Purcell J."/>
            <person name="Lester P.J."/>
            <person name="Dearden P.K."/>
        </authorList>
    </citation>
    <scope>NUCLEOTIDE SEQUENCE</scope>
    <source>
        <strain evidence="2">Linc-1</strain>
    </source>
</reference>
<accession>A0A834KNP0</accession>
<name>A0A834KNP0_VESGE</name>
<keyword evidence="3" id="KW-1185">Reference proteome</keyword>
<dbReference type="AlphaFoldDB" id="A0A834KNP0"/>
<dbReference type="Proteomes" id="UP000617340">
    <property type="component" value="Unassembled WGS sequence"/>
</dbReference>
<feature type="compositionally biased region" description="Acidic residues" evidence="1">
    <location>
        <begin position="114"/>
        <end position="123"/>
    </location>
</feature>
<evidence type="ECO:0000256" key="1">
    <source>
        <dbReference type="SAM" id="MobiDB-lite"/>
    </source>
</evidence>
<dbReference type="EMBL" id="JACSDZ010000003">
    <property type="protein sequence ID" value="KAF7409912.1"/>
    <property type="molecule type" value="Genomic_DNA"/>
</dbReference>
<gene>
    <name evidence="2" type="ORF">HZH68_004293</name>
</gene>
<evidence type="ECO:0000313" key="2">
    <source>
        <dbReference type="EMBL" id="KAF7409912.1"/>
    </source>
</evidence>
<proteinExistence type="predicted"/>
<comment type="caution">
    <text evidence="2">The sequence shown here is derived from an EMBL/GenBank/DDBJ whole genome shotgun (WGS) entry which is preliminary data.</text>
</comment>
<organism evidence="2 3">
    <name type="scientific">Vespula germanica</name>
    <name type="common">German yellow jacket</name>
    <name type="synonym">Paravespula germanica</name>
    <dbReference type="NCBI Taxonomy" id="30212"/>
    <lineage>
        <taxon>Eukaryota</taxon>
        <taxon>Metazoa</taxon>
        <taxon>Ecdysozoa</taxon>
        <taxon>Arthropoda</taxon>
        <taxon>Hexapoda</taxon>
        <taxon>Insecta</taxon>
        <taxon>Pterygota</taxon>
        <taxon>Neoptera</taxon>
        <taxon>Endopterygota</taxon>
        <taxon>Hymenoptera</taxon>
        <taxon>Apocrita</taxon>
        <taxon>Aculeata</taxon>
        <taxon>Vespoidea</taxon>
        <taxon>Vespidae</taxon>
        <taxon>Vespinae</taxon>
        <taxon>Vespula</taxon>
    </lineage>
</organism>
<sequence>MGKNGRGFFMTDTSSNFCLTLYEETPKLCSTDDRESVAKRLGKETRRITGRRYRIRRDRRSREDRLSHRLSEYAKRVCFVPRPAPRNMLCRIVGEGAGVREEGKGRREKGEKEKEEEEEEEEEGRMFTVL</sequence>
<protein>
    <submittedName>
        <fullName evidence="2">Uncharacterized protein</fullName>
    </submittedName>
</protein>
<feature type="region of interest" description="Disordered" evidence="1">
    <location>
        <begin position="100"/>
        <end position="130"/>
    </location>
</feature>
<feature type="compositionally biased region" description="Basic and acidic residues" evidence="1">
    <location>
        <begin position="100"/>
        <end position="113"/>
    </location>
</feature>
<evidence type="ECO:0000313" key="3">
    <source>
        <dbReference type="Proteomes" id="UP000617340"/>
    </source>
</evidence>